<proteinExistence type="predicted"/>
<reference evidence="2 3" key="1">
    <citation type="journal article" date="2024" name="BMC Genomics">
        <title>De novo assembly and annotation of Popillia japonica's genome with initial clues to its potential as an invasive pest.</title>
        <authorList>
            <person name="Cucini C."/>
            <person name="Boschi S."/>
            <person name="Funari R."/>
            <person name="Cardaioli E."/>
            <person name="Iannotti N."/>
            <person name="Marturano G."/>
            <person name="Paoli F."/>
            <person name="Bruttini M."/>
            <person name="Carapelli A."/>
            <person name="Frati F."/>
            <person name="Nardi F."/>
        </authorList>
    </citation>
    <scope>NUCLEOTIDE SEQUENCE [LARGE SCALE GENOMIC DNA]</scope>
    <source>
        <strain evidence="2">DMR45628</strain>
    </source>
</reference>
<accession>A0AAW1KFR8</accession>
<protein>
    <submittedName>
        <fullName evidence="2">Uncharacterized protein</fullName>
    </submittedName>
</protein>
<sequence>MGSRTIRQRLQKDNLNEKSARKVPCLSKKKYHRTNRVFEDIKNMVQRNGDTYFRVTKLYMFRSDSRGYVRRPSNTEFASRCTKKTSEHGVGSIKMRACFSWYGVGTIHLIEEILTKR</sequence>
<dbReference type="InterPro" id="IPR036397">
    <property type="entry name" value="RNaseH_sf"/>
</dbReference>
<evidence type="ECO:0000313" key="2">
    <source>
        <dbReference type="EMBL" id="KAK9717004.1"/>
    </source>
</evidence>
<dbReference type="EMBL" id="JASPKY010000248">
    <property type="protein sequence ID" value="KAK9717004.1"/>
    <property type="molecule type" value="Genomic_DNA"/>
</dbReference>
<evidence type="ECO:0000256" key="1">
    <source>
        <dbReference type="SAM" id="MobiDB-lite"/>
    </source>
</evidence>
<name>A0AAW1KFR8_POPJA</name>
<gene>
    <name evidence="2" type="ORF">QE152_g24415</name>
</gene>
<feature type="compositionally biased region" description="Basic and acidic residues" evidence="1">
    <location>
        <begin position="10"/>
        <end position="20"/>
    </location>
</feature>
<dbReference type="AlphaFoldDB" id="A0AAW1KFR8"/>
<keyword evidence="3" id="KW-1185">Reference proteome</keyword>
<dbReference type="GO" id="GO:0003676">
    <property type="term" value="F:nucleic acid binding"/>
    <property type="evidence" value="ECO:0007669"/>
    <property type="project" value="InterPro"/>
</dbReference>
<feature type="region of interest" description="Disordered" evidence="1">
    <location>
        <begin position="1"/>
        <end position="21"/>
    </location>
</feature>
<dbReference type="Gene3D" id="3.30.420.10">
    <property type="entry name" value="Ribonuclease H-like superfamily/Ribonuclease H"/>
    <property type="match status" value="1"/>
</dbReference>
<dbReference type="Proteomes" id="UP001458880">
    <property type="component" value="Unassembled WGS sequence"/>
</dbReference>
<organism evidence="2 3">
    <name type="scientific">Popillia japonica</name>
    <name type="common">Japanese beetle</name>
    <dbReference type="NCBI Taxonomy" id="7064"/>
    <lineage>
        <taxon>Eukaryota</taxon>
        <taxon>Metazoa</taxon>
        <taxon>Ecdysozoa</taxon>
        <taxon>Arthropoda</taxon>
        <taxon>Hexapoda</taxon>
        <taxon>Insecta</taxon>
        <taxon>Pterygota</taxon>
        <taxon>Neoptera</taxon>
        <taxon>Endopterygota</taxon>
        <taxon>Coleoptera</taxon>
        <taxon>Polyphaga</taxon>
        <taxon>Scarabaeiformia</taxon>
        <taxon>Scarabaeidae</taxon>
        <taxon>Rutelinae</taxon>
        <taxon>Popillia</taxon>
    </lineage>
</organism>
<evidence type="ECO:0000313" key="3">
    <source>
        <dbReference type="Proteomes" id="UP001458880"/>
    </source>
</evidence>
<comment type="caution">
    <text evidence="2">The sequence shown here is derived from an EMBL/GenBank/DDBJ whole genome shotgun (WGS) entry which is preliminary data.</text>
</comment>